<evidence type="ECO:0000313" key="3">
    <source>
        <dbReference type="Proteomes" id="UP000272942"/>
    </source>
</evidence>
<name>A0A3P8IU27_9TREM</name>
<dbReference type="EMBL" id="UZAN01080150">
    <property type="protein sequence ID" value="VDP96534.1"/>
    <property type="molecule type" value="Genomic_DNA"/>
</dbReference>
<proteinExistence type="predicted"/>
<evidence type="ECO:0000256" key="1">
    <source>
        <dbReference type="SAM" id="MobiDB-lite"/>
    </source>
</evidence>
<dbReference type="AlphaFoldDB" id="A0A3P8IU27"/>
<reference evidence="2 3" key="1">
    <citation type="submission" date="2018-11" db="EMBL/GenBank/DDBJ databases">
        <authorList>
            <consortium name="Pathogen Informatics"/>
        </authorList>
    </citation>
    <scope>NUCLEOTIDE SEQUENCE [LARGE SCALE GENOMIC DNA]</scope>
    <source>
        <strain evidence="2 3">Egypt</strain>
    </source>
</reference>
<protein>
    <submittedName>
        <fullName evidence="2">Uncharacterized protein</fullName>
    </submittedName>
</protein>
<feature type="region of interest" description="Disordered" evidence="1">
    <location>
        <begin position="55"/>
        <end position="76"/>
    </location>
</feature>
<sequence length="76" mass="8679">MQILIALDHKMVRKRQITSRIRPDPCTKEVRWVPHRQMQPLDRLQPTLMDVRPLGHLVGHPAGDHGGINQTSANTN</sequence>
<evidence type="ECO:0000313" key="2">
    <source>
        <dbReference type="EMBL" id="VDP96534.1"/>
    </source>
</evidence>
<accession>A0A3P8IU27</accession>
<gene>
    <name evidence="2" type="ORF">ECPE_LOCUS18524</name>
</gene>
<organism evidence="2 3">
    <name type="scientific">Echinostoma caproni</name>
    <dbReference type="NCBI Taxonomy" id="27848"/>
    <lineage>
        <taxon>Eukaryota</taxon>
        <taxon>Metazoa</taxon>
        <taxon>Spiralia</taxon>
        <taxon>Lophotrochozoa</taxon>
        <taxon>Platyhelminthes</taxon>
        <taxon>Trematoda</taxon>
        <taxon>Digenea</taxon>
        <taxon>Plagiorchiida</taxon>
        <taxon>Echinostomata</taxon>
        <taxon>Echinostomatoidea</taxon>
        <taxon>Echinostomatidae</taxon>
        <taxon>Echinostoma</taxon>
    </lineage>
</organism>
<dbReference type="Proteomes" id="UP000272942">
    <property type="component" value="Unassembled WGS sequence"/>
</dbReference>
<keyword evidence="3" id="KW-1185">Reference proteome</keyword>